<dbReference type="OrthoDB" id="10009520at2759"/>
<comment type="caution">
    <text evidence="1">The sequence shown here is derived from an EMBL/GenBank/DDBJ whole genome shotgun (WGS) entry which is preliminary data.</text>
</comment>
<evidence type="ECO:0000313" key="2">
    <source>
        <dbReference type="Proteomes" id="UP001152795"/>
    </source>
</evidence>
<dbReference type="EMBL" id="CACRXK020014958">
    <property type="protein sequence ID" value="CAB4027685.1"/>
    <property type="molecule type" value="Genomic_DNA"/>
</dbReference>
<dbReference type="Proteomes" id="UP001152795">
    <property type="component" value="Unassembled WGS sequence"/>
</dbReference>
<proteinExistence type="predicted"/>
<feature type="non-terminal residue" evidence="1">
    <location>
        <position position="63"/>
    </location>
</feature>
<dbReference type="AlphaFoldDB" id="A0A7D9JDU3"/>
<gene>
    <name evidence="1" type="ORF">PACLA_8A000969</name>
</gene>
<organism evidence="1 2">
    <name type="scientific">Paramuricea clavata</name>
    <name type="common">Red gorgonian</name>
    <name type="synonym">Violescent sea-whip</name>
    <dbReference type="NCBI Taxonomy" id="317549"/>
    <lineage>
        <taxon>Eukaryota</taxon>
        <taxon>Metazoa</taxon>
        <taxon>Cnidaria</taxon>
        <taxon>Anthozoa</taxon>
        <taxon>Octocorallia</taxon>
        <taxon>Malacalcyonacea</taxon>
        <taxon>Plexauridae</taxon>
        <taxon>Paramuricea</taxon>
    </lineage>
</organism>
<protein>
    <submittedName>
        <fullName evidence="1">Uncharacterized protein</fullName>
    </submittedName>
</protein>
<keyword evidence="2" id="KW-1185">Reference proteome</keyword>
<name>A0A7D9JDU3_PARCT</name>
<reference evidence="1" key="1">
    <citation type="submission" date="2020-04" db="EMBL/GenBank/DDBJ databases">
        <authorList>
            <person name="Alioto T."/>
            <person name="Alioto T."/>
            <person name="Gomez Garrido J."/>
        </authorList>
    </citation>
    <scope>NUCLEOTIDE SEQUENCE</scope>
    <source>
        <strain evidence="1">A484AB</strain>
    </source>
</reference>
<sequence>DVSLNTDESDSDDYYNYDDIDDDVVLQDESERDPELFDYRLITQEDAENMLDCFVDETAKKLK</sequence>
<evidence type="ECO:0000313" key="1">
    <source>
        <dbReference type="EMBL" id="CAB4027685.1"/>
    </source>
</evidence>
<feature type="non-terminal residue" evidence="1">
    <location>
        <position position="1"/>
    </location>
</feature>
<accession>A0A7D9JDU3</accession>